<accession>A0A8S5RA12</accession>
<dbReference type="EMBL" id="BK059084">
    <property type="protein sequence ID" value="DAE28254.1"/>
    <property type="molecule type" value="Genomic_DNA"/>
</dbReference>
<sequence length="317" mass="36642">MATIRVHKTKNYTVMSNTHLRDKSLSLKAKGLLSVMLSLPDNWDYSIAGLVAISKENETAVKSALNELRDNNYVVVTKENPTKSNGGRIKYTYEVYEEPYKQKIEKQDTENLGVECQQVENHGQLNTNELSTDELNINIQNTNELNTKSNSLNREQCNSFLPKDKKAKEFKPISEYSQSDWEVAEERMISRAGKIAYDWTNDKTLKENVEAFFKYFLDKHGECTGKYHYPLTDKVLSRVVDNLTKETDIERDGYTDTYYAAISDMDDNTDYKMLVDEYFNTKFSAQCDYSLVHFSSEKVLINIMNHTCKSSWCESKE</sequence>
<organism evidence="1">
    <name type="scientific">virus sp. ctRTq15</name>
    <dbReference type="NCBI Taxonomy" id="2828253"/>
    <lineage>
        <taxon>Viruses</taxon>
    </lineage>
</organism>
<reference evidence="1" key="1">
    <citation type="journal article" date="2021" name="Proc. Natl. Acad. Sci. U.S.A.">
        <title>A Catalog of Tens of Thousands of Viruses from Human Metagenomes Reveals Hidden Associations with Chronic Diseases.</title>
        <authorList>
            <person name="Tisza M.J."/>
            <person name="Buck C.B."/>
        </authorList>
    </citation>
    <scope>NUCLEOTIDE SEQUENCE</scope>
    <source>
        <strain evidence="1">CtRTq15</strain>
    </source>
</reference>
<proteinExistence type="predicted"/>
<protein>
    <submittedName>
        <fullName evidence="1">Dna polymerase B</fullName>
    </submittedName>
</protein>
<name>A0A8S5RA12_9VIRU</name>
<evidence type="ECO:0000313" key="1">
    <source>
        <dbReference type="EMBL" id="DAE28254.1"/>
    </source>
</evidence>